<evidence type="ECO:0000259" key="1">
    <source>
        <dbReference type="Pfam" id="PF01712"/>
    </source>
</evidence>
<dbReference type="InterPro" id="IPR027417">
    <property type="entry name" value="P-loop_NTPase"/>
</dbReference>
<name>A0A9Q0RCP3_ANAIG</name>
<dbReference type="PANTHER" id="PTHR10513">
    <property type="entry name" value="DEOXYNUCLEOSIDE KINASE"/>
    <property type="match status" value="1"/>
</dbReference>
<reference evidence="2" key="1">
    <citation type="submission" date="2022-10" db="EMBL/GenBank/DDBJ databases">
        <title>Novel sulphate-reducing endosymbionts in the free-living metamonad Anaeramoeba.</title>
        <authorList>
            <person name="Jerlstrom-Hultqvist J."/>
            <person name="Cepicka I."/>
            <person name="Gallot-Lavallee L."/>
            <person name="Salas-Leiva D."/>
            <person name="Curtis B.A."/>
            <person name="Zahonova K."/>
            <person name="Pipaliya S."/>
            <person name="Dacks J."/>
            <person name="Roger A.J."/>
        </authorList>
    </citation>
    <scope>NUCLEOTIDE SEQUENCE</scope>
    <source>
        <strain evidence="2">BMAN</strain>
    </source>
</reference>
<sequence length="282" mass="33180">MIIVIEGNICAGKTTFATKLKLAIKENIIIFKEPVANNPYLEKYYGNPKEYAYVMQLWLLRQRFLTYLQAMSLHLENPDLIIILDRSIFSDYVFAKQNLVDGNLDQSQFEEYMKLRNKFLSLITQPDLIIYLDVSPEICFDRINNVRCIACESSIKLEYLQGLNKCYKELVQESRDHQISVILLNWEHFDRCDDILSGVAKLTIPEFLEKSKINSNEFLVDDQTRTIYSWLRIVSSFGNQSESFNLFKSSKVIFKFESFETNLEDLIEFMGMKTKKEFFNFF</sequence>
<dbReference type="CDD" id="cd01673">
    <property type="entry name" value="dNK"/>
    <property type="match status" value="1"/>
</dbReference>
<organism evidence="2 3">
    <name type="scientific">Anaeramoeba ignava</name>
    <name type="common">Anaerobic marine amoeba</name>
    <dbReference type="NCBI Taxonomy" id="1746090"/>
    <lineage>
        <taxon>Eukaryota</taxon>
        <taxon>Metamonada</taxon>
        <taxon>Anaeramoebidae</taxon>
        <taxon>Anaeramoeba</taxon>
    </lineage>
</organism>
<dbReference type="PANTHER" id="PTHR10513:SF15">
    <property type="entry name" value="NADH DEHYDROGENASE [UBIQUINONE] 1 ALPHA SUBCOMPLEX SUBUNIT 10, MITOCHONDRIAL"/>
    <property type="match status" value="1"/>
</dbReference>
<dbReference type="InterPro" id="IPR050566">
    <property type="entry name" value="Deoxyribonucleoside_kinase"/>
</dbReference>
<gene>
    <name evidence="2" type="ORF">M0811_07327</name>
</gene>
<dbReference type="AlphaFoldDB" id="A0A9Q0RCP3"/>
<feature type="domain" description="Deoxynucleoside kinase" evidence="1">
    <location>
        <begin position="3"/>
        <end position="188"/>
    </location>
</feature>
<accession>A0A9Q0RCP3</accession>
<evidence type="ECO:0000313" key="2">
    <source>
        <dbReference type="EMBL" id="KAJ5075357.1"/>
    </source>
</evidence>
<dbReference type="GO" id="GO:0006120">
    <property type="term" value="P:mitochondrial electron transport, NADH to ubiquinone"/>
    <property type="evidence" value="ECO:0007669"/>
    <property type="project" value="TreeGrafter"/>
</dbReference>
<dbReference type="OMA" id="FQMNADI"/>
<protein>
    <submittedName>
        <fullName evidence="2">NADH dehydrogenase [ubiquinone] 1 alpha subcomplex subunit 10</fullName>
    </submittedName>
</protein>
<dbReference type="InterPro" id="IPR031314">
    <property type="entry name" value="DNK_dom"/>
</dbReference>
<dbReference type="Proteomes" id="UP001149090">
    <property type="component" value="Unassembled WGS sequence"/>
</dbReference>
<dbReference type="OrthoDB" id="17400at2759"/>
<dbReference type="Gene3D" id="3.40.50.300">
    <property type="entry name" value="P-loop containing nucleotide triphosphate hydrolases"/>
    <property type="match status" value="1"/>
</dbReference>
<dbReference type="Pfam" id="PF01712">
    <property type="entry name" value="dNK"/>
    <property type="match status" value="1"/>
</dbReference>
<comment type="caution">
    <text evidence="2">The sequence shown here is derived from an EMBL/GenBank/DDBJ whole genome shotgun (WGS) entry which is preliminary data.</text>
</comment>
<keyword evidence="3" id="KW-1185">Reference proteome</keyword>
<dbReference type="EMBL" id="JAPDFW010000065">
    <property type="protein sequence ID" value="KAJ5075357.1"/>
    <property type="molecule type" value="Genomic_DNA"/>
</dbReference>
<evidence type="ECO:0000313" key="3">
    <source>
        <dbReference type="Proteomes" id="UP001149090"/>
    </source>
</evidence>
<dbReference type="GO" id="GO:0005739">
    <property type="term" value="C:mitochondrion"/>
    <property type="evidence" value="ECO:0007669"/>
    <property type="project" value="GOC"/>
</dbReference>
<proteinExistence type="predicted"/>
<dbReference type="SUPFAM" id="SSF52540">
    <property type="entry name" value="P-loop containing nucleoside triphosphate hydrolases"/>
    <property type="match status" value="1"/>
</dbReference>